<dbReference type="PROSITE" id="PS00154">
    <property type="entry name" value="ATPASE_E1_E2"/>
    <property type="match status" value="1"/>
</dbReference>
<evidence type="ECO:0000256" key="4">
    <source>
        <dbReference type="ARBA" id="ARBA00022840"/>
    </source>
</evidence>
<dbReference type="EMBL" id="CP045929">
    <property type="protein sequence ID" value="QGK69878.1"/>
    <property type="molecule type" value="Genomic_DNA"/>
</dbReference>
<feature type="region of interest" description="Disordered" evidence="9">
    <location>
        <begin position="232"/>
        <end position="251"/>
    </location>
</feature>
<dbReference type="PRINTS" id="PR00119">
    <property type="entry name" value="CATATPASE"/>
</dbReference>
<keyword evidence="3" id="KW-0547">Nucleotide-binding</keyword>
<dbReference type="Gene3D" id="3.40.1110.10">
    <property type="entry name" value="Calcium-transporting ATPase, cytoplasmic domain N"/>
    <property type="match status" value="1"/>
</dbReference>
<dbReference type="InterPro" id="IPR036412">
    <property type="entry name" value="HAD-like_sf"/>
</dbReference>
<evidence type="ECO:0000256" key="10">
    <source>
        <dbReference type="SAM" id="Phobius"/>
    </source>
</evidence>
<dbReference type="Gene3D" id="3.40.50.1000">
    <property type="entry name" value="HAD superfamily/HAD-like"/>
    <property type="match status" value="3"/>
</dbReference>
<dbReference type="InterPro" id="IPR044492">
    <property type="entry name" value="P_typ_ATPase_HD_dom"/>
</dbReference>
<dbReference type="NCBIfam" id="TIGR01494">
    <property type="entry name" value="ATPase_P-type"/>
    <property type="match status" value="2"/>
</dbReference>
<dbReference type="Gene3D" id="2.70.150.10">
    <property type="entry name" value="Calcium-transporting ATPase, cytoplasmic transduction domain A"/>
    <property type="match status" value="1"/>
</dbReference>
<proteinExistence type="predicted"/>
<evidence type="ECO:0000313" key="12">
    <source>
        <dbReference type="EMBL" id="QGK69878.1"/>
    </source>
</evidence>
<keyword evidence="13" id="KW-1185">Reference proteome</keyword>
<dbReference type="SUPFAM" id="SSF81665">
    <property type="entry name" value="Calcium ATPase, transmembrane domain M"/>
    <property type="match status" value="1"/>
</dbReference>
<evidence type="ECO:0000313" key="13">
    <source>
        <dbReference type="Proteomes" id="UP000371041"/>
    </source>
</evidence>
<keyword evidence="4" id="KW-0067">ATP-binding</keyword>
<dbReference type="InterPro" id="IPR023298">
    <property type="entry name" value="ATPase_P-typ_TM_dom_sf"/>
</dbReference>
<keyword evidence="2 10" id="KW-0812">Transmembrane</keyword>
<dbReference type="SUPFAM" id="SSF56784">
    <property type="entry name" value="HAD-like"/>
    <property type="match status" value="1"/>
</dbReference>
<dbReference type="Pfam" id="PF00702">
    <property type="entry name" value="Hydrolase"/>
    <property type="match status" value="1"/>
</dbReference>
<feature type="domain" description="Cation-transporting P-type ATPase N-terminal" evidence="11">
    <location>
        <begin position="606"/>
        <end position="675"/>
    </location>
</feature>
<dbReference type="GO" id="GO:0005886">
    <property type="term" value="C:plasma membrane"/>
    <property type="evidence" value="ECO:0007669"/>
    <property type="project" value="UniProtKB-SubCell"/>
</dbReference>
<dbReference type="KEGG" id="sace:GIY23_10415"/>
<dbReference type="SFLD" id="SFLDG00002">
    <property type="entry name" value="C1.7:_P-type_atpase_like"/>
    <property type="match status" value="1"/>
</dbReference>
<keyword evidence="6 10" id="KW-1133">Transmembrane helix</keyword>
<organism evidence="12 13">
    <name type="scientific">Allosaccharopolyspora coralli</name>
    <dbReference type="NCBI Taxonomy" id="2665642"/>
    <lineage>
        <taxon>Bacteria</taxon>
        <taxon>Bacillati</taxon>
        <taxon>Actinomycetota</taxon>
        <taxon>Actinomycetes</taxon>
        <taxon>Pseudonocardiales</taxon>
        <taxon>Pseudonocardiaceae</taxon>
        <taxon>Allosaccharopolyspora</taxon>
    </lineage>
</organism>
<dbReference type="InterPro" id="IPR008250">
    <property type="entry name" value="ATPase_P-typ_transduc_dom_A_sf"/>
</dbReference>
<feature type="transmembrane region" description="Helical" evidence="10">
    <location>
        <begin position="1329"/>
        <end position="1347"/>
    </location>
</feature>
<dbReference type="RefSeq" id="WP_154076471.1">
    <property type="nucleotide sequence ID" value="NZ_CP045929.1"/>
</dbReference>
<dbReference type="InterPro" id="IPR001757">
    <property type="entry name" value="P_typ_ATPase"/>
</dbReference>
<dbReference type="SMART" id="SM00831">
    <property type="entry name" value="Cation_ATPase_N"/>
    <property type="match status" value="1"/>
</dbReference>
<evidence type="ECO:0000256" key="5">
    <source>
        <dbReference type="ARBA" id="ARBA00022967"/>
    </source>
</evidence>
<dbReference type="Proteomes" id="UP000371041">
    <property type="component" value="Chromosome"/>
</dbReference>
<dbReference type="InterPro" id="IPR059000">
    <property type="entry name" value="ATPase_P-type_domA"/>
</dbReference>
<dbReference type="PRINTS" id="PR00120">
    <property type="entry name" value="HATPASE"/>
</dbReference>
<dbReference type="InterPro" id="IPR018303">
    <property type="entry name" value="ATPase_P-typ_P_site"/>
</dbReference>
<dbReference type="InterPro" id="IPR036163">
    <property type="entry name" value="HMA_dom_sf"/>
</dbReference>
<evidence type="ECO:0000256" key="6">
    <source>
        <dbReference type="ARBA" id="ARBA00022989"/>
    </source>
</evidence>
<gene>
    <name evidence="12" type="ORF">GIY23_10415</name>
</gene>
<dbReference type="GO" id="GO:0016887">
    <property type="term" value="F:ATP hydrolysis activity"/>
    <property type="evidence" value="ECO:0007669"/>
    <property type="project" value="InterPro"/>
</dbReference>
<evidence type="ECO:0000259" key="11">
    <source>
        <dbReference type="SMART" id="SM00831"/>
    </source>
</evidence>
<dbReference type="InterPro" id="IPR006068">
    <property type="entry name" value="ATPase_P-typ_cation-transptr_C"/>
</dbReference>
<dbReference type="SFLD" id="SFLDS00003">
    <property type="entry name" value="Haloacid_Dehalogenase"/>
    <property type="match status" value="1"/>
</dbReference>
<dbReference type="InterPro" id="IPR023299">
    <property type="entry name" value="ATPase_P-typ_cyto_dom_N"/>
</dbReference>
<comment type="subcellular location">
    <subcellularLocation>
        <location evidence="1">Cell membrane</location>
        <topology evidence="1">Multi-pass membrane protein</topology>
    </subcellularLocation>
</comment>
<evidence type="ECO:0000256" key="7">
    <source>
        <dbReference type="ARBA" id="ARBA00023136"/>
    </source>
</evidence>
<dbReference type="InterPro" id="IPR023214">
    <property type="entry name" value="HAD_sf"/>
</dbReference>
<evidence type="ECO:0000256" key="3">
    <source>
        <dbReference type="ARBA" id="ARBA00022741"/>
    </source>
</evidence>
<dbReference type="Pfam" id="PF00122">
    <property type="entry name" value="E1-E2_ATPase"/>
    <property type="match status" value="1"/>
</dbReference>
<reference evidence="13" key="1">
    <citation type="submission" date="2019-11" db="EMBL/GenBank/DDBJ databases">
        <title>The complete genome sequence of Saccharopolyspora sp. E2A.</title>
        <authorList>
            <person name="Zhang G."/>
        </authorList>
    </citation>
    <scope>NUCLEOTIDE SEQUENCE [LARGE SCALE GENOMIC DNA]</scope>
    <source>
        <strain evidence="13">E2A</strain>
    </source>
</reference>
<evidence type="ECO:0000256" key="8">
    <source>
        <dbReference type="ARBA" id="ARBA00049360"/>
    </source>
</evidence>
<dbReference type="SUPFAM" id="SSF81653">
    <property type="entry name" value="Calcium ATPase, transduction domain A"/>
    <property type="match status" value="1"/>
</dbReference>
<sequence length="1442" mass="149523">MPLGWLLSRASDMAAPVAHAVDTLLASPSQRRMYRSEERVHLELRGTQESGTDIARAVENRLNDRAGVHAAEVNAVLGRVVVDHDSQLVDVDQLAGIVAEVEAEYGLDQHGPAPGSAAHPANADTLLREVGALGTSLVGLGYASIGAVLPVPGVSPLVPAVTSLVDSVPWLRTQCRDRLGPTVTDTALTLGGAATQSLAGSPLGVFVDACGRWSASREAIARHQAWQRWDATAAPGHHRSEPVSTEPRPTVLADGPVERVSNFAGGAALAGYAAVLASTRDPQRALAALLAGIPRPAKAGREAFSAQMSVTLSNRDALVLDPEALRRLDRVDTVVIDSDVLVTGGRSIDSVTLINTSADESELFDRATALVDPLHPTRRHERDGWTTGPLSDYPLPEDVRDLAHQQRARGADVAVLGFESTPIALVTVAAELDPLAEAWVEAARSSAEVVVGGVSSKLDRRLRVERLVAGGTHLASSVRDLQAEGRTVAVVSTRSAAALTASDVGIGVQRATPPWSADVVCPDGASTHLLLSSVQGARSASRQAAGLSTAGSSVAALFAAFGPSAGAPARASVPVQCATLGALGAGTWIGMQTSRQPPPVPQQRTPWHAMPPETVLNVLSTSERGLSASASADRTTPRNENAPRTGIVSATVEGLINPMTPVLAAGAAVSAALGSALDAVLITGVLAVSATVDGVQRIATDRELAHLLDAGQLPVRLRRNDEVSTVPADQLVPGDIVEFQAGDGVPADCRVLAADRLELDESSLTGESRLVSKSVDATTASTPGDRTSMLYQGTAVASGTATAVVVATGASTELGRTTQEAQSSSGGNGGVEARMSELTKQLLPISVGAGTVLFGVDLLRRNPVGETIGRAVGLAVAAVPEGLPFVATLAELAAARRLSRRGVLVRSPSTIEALGRVDALCFDKTGTLTQGRITLHEVSDGRSSRRLDGLHDWHRRVVTTAARASPRPNGEPVPHLTDRAVLDGAEELGLGANGSELHAELPFEPSRGFHAARSDQHLNVKGAPEVLLDRCTGWRDENGVTAFDAHGRAAVEAEIERLALLGYRVLAVAERSASDRAELEEDDVDDLDFIGLLGLADPVHPTAADAVGRLQRSGVDVVMITGDHPSTAEAIASELDMLRGKRVMVGGELDDLDDDQLDGELGKIAVFARVSPAQKARIVTRLRAGDRTVAMTGDGANDVPAIGLAHVGIAFGSRATSAAREAADLVVADDTIETLTDGIVEGRGMWMSVHDALSVLLGGNLGEIGYSVGAGLFGAGAALNTRQLLLVNMLTDVLPAIAIAVRPPPDATPEKLLSEGPDVSLGRSLTRDVYARAAVTSAAAGVAWVAARPIATVGQARTTGLVALVAAQMTQTLAVRGRTPLVLAAGLGSLCILGTVVQVPGLSHFFGSRPLLPHQWAIAVATAVLAAVAMLLWQRFAPAIEP</sequence>
<keyword evidence="7 10" id="KW-0472">Membrane</keyword>
<dbReference type="Gene3D" id="1.20.1110.10">
    <property type="entry name" value="Calcium-transporting ATPase, transmembrane domain"/>
    <property type="match status" value="2"/>
</dbReference>
<evidence type="ECO:0000256" key="2">
    <source>
        <dbReference type="ARBA" id="ARBA00022692"/>
    </source>
</evidence>
<dbReference type="SUPFAM" id="SSF55008">
    <property type="entry name" value="HMA, heavy metal-associated domain"/>
    <property type="match status" value="1"/>
</dbReference>
<dbReference type="GO" id="GO:0046872">
    <property type="term" value="F:metal ion binding"/>
    <property type="evidence" value="ECO:0007669"/>
    <property type="project" value="InterPro"/>
</dbReference>
<feature type="transmembrane region" description="Helical" evidence="10">
    <location>
        <begin position="1381"/>
        <end position="1402"/>
    </location>
</feature>
<accession>A0A5Q3Q5K3</accession>
<dbReference type="GO" id="GO:0005524">
    <property type="term" value="F:ATP binding"/>
    <property type="evidence" value="ECO:0007669"/>
    <property type="project" value="UniProtKB-KW"/>
</dbReference>
<comment type="catalytic activity">
    <reaction evidence="8">
        <text>ATP + H2O = ADP + phosphate + H(+)</text>
        <dbReference type="Rhea" id="RHEA:13065"/>
        <dbReference type="ChEBI" id="CHEBI:15377"/>
        <dbReference type="ChEBI" id="CHEBI:15378"/>
        <dbReference type="ChEBI" id="CHEBI:30616"/>
        <dbReference type="ChEBI" id="CHEBI:43474"/>
        <dbReference type="ChEBI" id="CHEBI:456216"/>
    </reaction>
</comment>
<dbReference type="PANTHER" id="PTHR42861">
    <property type="entry name" value="CALCIUM-TRANSPORTING ATPASE"/>
    <property type="match status" value="1"/>
</dbReference>
<dbReference type="Gene3D" id="3.30.70.100">
    <property type="match status" value="1"/>
</dbReference>
<dbReference type="Pfam" id="PF00689">
    <property type="entry name" value="Cation_ATPase_C"/>
    <property type="match status" value="1"/>
</dbReference>
<dbReference type="InterPro" id="IPR004014">
    <property type="entry name" value="ATPase_P-typ_cation-transptr_N"/>
</dbReference>
<evidence type="ECO:0000256" key="1">
    <source>
        <dbReference type="ARBA" id="ARBA00004651"/>
    </source>
</evidence>
<protein>
    <submittedName>
        <fullName evidence="12">HAD-IC family P-type ATPase</fullName>
    </submittedName>
</protein>
<evidence type="ECO:0000256" key="9">
    <source>
        <dbReference type="SAM" id="MobiDB-lite"/>
    </source>
</evidence>
<keyword evidence="5" id="KW-1278">Translocase</keyword>
<dbReference type="SFLD" id="SFLDF00027">
    <property type="entry name" value="p-type_atpase"/>
    <property type="match status" value="1"/>
</dbReference>
<feature type="transmembrane region" description="Helical" evidence="10">
    <location>
        <begin position="1414"/>
        <end position="1433"/>
    </location>
</feature>
<name>A0A5Q3Q5K3_9PSEU</name>